<dbReference type="HOGENOM" id="CLU_3332999_0_0_4"/>
<reference evidence="1 2" key="1">
    <citation type="submission" date="2010-03" db="EMBL/GenBank/DDBJ databases">
        <title>Complete sequence of Sideroxydans lithotrophicus ES-1.</title>
        <authorList>
            <consortium name="US DOE Joint Genome Institute"/>
            <person name="Lucas S."/>
            <person name="Copeland A."/>
            <person name="Lapidus A."/>
            <person name="Cheng J.-F."/>
            <person name="Bruce D."/>
            <person name="Goodwin L."/>
            <person name="Pitluck S."/>
            <person name="Munk A.C."/>
            <person name="Detter J.C."/>
            <person name="Han C."/>
            <person name="Tapia R."/>
            <person name="Larimer F."/>
            <person name="Land M."/>
            <person name="Hauser L."/>
            <person name="Kyrpides N."/>
            <person name="Ivanova N."/>
            <person name="Emerson D."/>
            <person name="Woyke T."/>
        </authorList>
    </citation>
    <scope>NUCLEOTIDE SEQUENCE [LARGE SCALE GENOMIC DNA]</scope>
    <source>
        <strain evidence="1 2">ES-1</strain>
    </source>
</reference>
<sequence length="38" mass="4213">MFGWIPAFAGMTAAEDVCVMNYGKIKRSRPFAGSEYLP</sequence>
<proteinExistence type="predicted"/>
<evidence type="ECO:0000313" key="1">
    <source>
        <dbReference type="EMBL" id="ADE12695.1"/>
    </source>
</evidence>
<gene>
    <name evidence="1" type="ordered locus">Slit_2470</name>
</gene>
<protein>
    <submittedName>
        <fullName evidence="1">Uncharacterized protein</fullName>
    </submittedName>
</protein>
<accession>D5CMM3</accession>
<dbReference type="EMBL" id="CP001965">
    <property type="protein sequence ID" value="ADE12695.1"/>
    <property type="molecule type" value="Genomic_DNA"/>
</dbReference>
<name>D5CMM3_SIDLE</name>
<evidence type="ECO:0000313" key="2">
    <source>
        <dbReference type="Proteomes" id="UP000001625"/>
    </source>
</evidence>
<dbReference type="AlphaFoldDB" id="D5CMM3"/>
<dbReference type="Proteomes" id="UP000001625">
    <property type="component" value="Chromosome"/>
</dbReference>
<organism evidence="1 2">
    <name type="scientific">Sideroxydans lithotrophicus (strain ES-1)</name>
    <dbReference type="NCBI Taxonomy" id="580332"/>
    <lineage>
        <taxon>Bacteria</taxon>
        <taxon>Pseudomonadati</taxon>
        <taxon>Pseudomonadota</taxon>
        <taxon>Betaproteobacteria</taxon>
        <taxon>Nitrosomonadales</taxon>
        <taxon>Gallionellaceae</taxon>
        <taxon>Sideroxydans</taxon>
    </lineage>
</organism>
<keyword evidence="2" id="KW-1185">Reference proteome</keyword>
<dbReference type="KEGG" id="slt:Slit_2470"/>